<evidence type="ECO:0000313" key="10">
    <source>
        <dbReference type="EMBL" id="GAA5153714.1"/>
    </source>
</evidence>
<dbReference type="InterPro" id="IPR022313">
    <property type="entry name" value="Phe/His_NH3-lyase_AS"/>
</dbReference>
<dbReference type="NCBIfam" id="TIGR01225">
    <property type="entry name" value="hutH"/>
    <property type="match status" value="1"/>
</dbReference>
<accession>A0ABP9PXC1</accession>
<dbReference type="InterPro" id="IPR001106">
    <property type="entry name" value="Aromatic_Lyase"/>
</dbReference>
<keyword evidence="11" id="KW-1185">Reference proteome</keyword>
<evidence type="ECO:0000256" key="1">
    <source>
        <dbReference type="ARBA" id="ARBA00005113"/>
    </source>
</evidence>
<evidence type="ECO:0000256" key="3">
    <source>
        <dbReference type="ARBA" id="ARBA00022808"/>
    </source>
</evidence>
<evidence type="ECO:0000256" key="2">
    <source>
        <dbReference type="ARBA" id="ARBA00012994"/>
    </source>
</evidence>
<evidence type="ECO:0000256" key="5">
    <source>
        <dbReference type="ARBA" id="ARBA00049269"/>
    </source>
</evidence>
<sequence length="525" mass="53870">MVTVSPPIAPSTAPAPVTVDVGPLRFEDVVAVARHGAPVVLSDAALAALDRARAVIDALAAGETPAYGVSTGFGALATRHIPAAMRAQLQRSLVRSHAAGSGPPVEREVVRALMLLRLSTLATGHTGVRRGTAEAYAALLTHGITPVVPEHGSLGCSGDLAPLSACALALMGEGEVDDADGVRRPAHEALAAAGLTPVELAAKEGLALINGTDGMLGMLVMAVTDLRMLLRTADVAAAMSVEAQLATDRVFAADLQALRPHPGQADAAANLRALLADSPVVASHRGPDCNRVQDAYSLRCSPQVHGAARDTVAHAATVAGRELASAVDNPVVVDDRVESNGNFHGAPVGYVLDFLAIAAADVASISERRTDRFLDRARSHDLPPFLAADPGVDSGHMIAQYTQAGIVSELKRLAVPASVDSIPSSAMQEDHVSMGWAAARKLRRSVDGLAQVLAIEVLTAARALDLRAPLEPAPGTGAVVRLLRDAGVEGPGPDRHLAPEIATAVGLVRSGAVLAAVQSQIGDLA</sequence>
<evidence type="ECO:0000256" key="8">
    <source>
        <dbReference type="RuleBase" id="RU004479"/>
    </source>
</evidence>
<organism evidence="10 11">
    <name type="scientific">Nocardioides marinquilinus</name>
    <dbReference type="NCBI Taxonomy" id="1210400"/>
    <lineage>
        <taxon>Bacteria</taxon>
        <taxon>Bacillati</taxon>
        <taxon>Actinomycetota</taxon>
        <taxon>Actinomycetes</taxon>
        <taxon>Propionibacteriales</taxon>
        <taxon>Nocardioidaceae</taxon>
        <taxon>Nocardioides</taxon>
    </lineage>
</organism>
<dbReference type="InterPro" id="IPR024083">
    <property type="entry name" value="Fumarase/histidase_N"/>
</dbReference>
<comment type="subcellular location">
    <subcellularLocation>
        <location evidence="9">Cytoplasm</location>
    </subcellularLocation>
</comment>
<dbReference type="EC" id="4.3.1.3" evidence="2 6"/>
<dbReference type="InterPro" id="IPR005921">
    <property type="entry name" value="HutH"/>
</dbReference>
<dbReference type="Gene3D" id="1.20.200.10">
    <property type="entry name" value="Fumarase/aspartase (Central domain)"/>
    <property type="match status" value="1"/>
</dbReference>
<proteinExistence type="inferred from homology"/>
<name>A0ABP9PXC1_9ACTN</name>
<dbReference type="CDD" id="cd00332">
    <property type="entry name" value="PAL-HAL"/>
    <property type="match status" value="1"/>
</dbReference>
<comment type="caution">
    <text evidence="10">The sequence shown here is derived from an EMBL/GenBank/DDBJ whole genome shotgun (WGS) entry which is preliminary data.</text>
</comment>
<evidence type="ECO:0000256" key="6">
    <source>
        <dbReference type="NCBIfam" id="TIGR01225"/>
    </source>
</evidence>
<evidence type="ECO:0000313" key="11">
    <source>
        <dbReference type="Proteomes" id="UP001500221"/>
    </source>
</evidence>
<dbReference type="RefSeq" id="WP_345461910.1">
    <property type="nucleotide sequence ID" value="NZ_BAABKG010000005.1"/>
</dbReference>
<dbReference type="Proteomes" id="UP001500221">
    <property type="component" value="Unassembled WGS sequence"/>
</dbReference>
<dbReference type="Pfam" id="PF00221">
    <property type="entry name" value="Lyase_aromatic"/>
    <property type="match status" value="1"/>
</dbReference>
<gene>
    <name evidence="10" type="primary">hutH</name>
    <name evidence="10" type="ORF">GCM10023340_36140</name>
</gene>
<evidence type="ECO:0000256" key="9">
    <source>
        <dbReference type="RuleBase" id="RU004480"/>
    </source>
</evidence>
<keyword evidence="4 7" id="KW-0456">Lyase</keyword>
<keyword evidence="3 8" id="KW-0369">Histidine metabolism</keyword>
<dbReference type="NCBIfam" id="NF006871">
    <property type="entry name" value="PRK09367.1"/>
    <property type="match status" value="1"/>
</dbReference>
<comment type="pathway">
    <text evidence="1 8">Amino-acid degradation; L-histidine degradation into L-glutamate; N-formimidoyl-L-glutamate from L-histidine: step 1/3.</text>
</comment>
<dbReference type="Gene3D" id="1.10.275.10">
    <property type="entry name" value="Fumarase/aspartase (N-terminal domain)"/>
    <property type="match status" value="1"/>
</dbReference>
<evidence type="ECO:0000256" key="4">
    <source>
        <dbReference type="ARBA" id="ARBA00023239"/>
    </source>
</evidence>
<reference evidence="11" key="1">
    <citation type="journal article" date="2019" name="Int. J. Syst. Evol. Microbiol.">
        <title>The Global Catalogue of Microorganisms (GCM) 10K type strain sequencing project: providing services to taxonomists for standard genome sequencing and annotation.</title>
        <authorList>
            <consortium name="The Broad Institute Genomics Platform"/>
            <consortium name="The Broad Institute Genome Sequencing Center for Infectious Disease"/>
            <person name="Wu L."/>
            <person name="Ma J."/>
        </authorList>
    </citation>
    <scope>NUCLEOTIDE SEQUENCE [LARGE SCALE GENOMIC DNA]</scope>
    <source>
        <strain evidence="11">JCM 18459</strain>
    </source>
</reference>
<dbReference type="PANTHER" id="PTHR10362">
    <property type="entry name" value="HISTIDINE AMMONIA-LYASE"/>
    <property type="match status" value="1"/>
</dbReference>
<comment type="catalytic activity">
    <reaction evidence="5 8">
        <text>L-histidine = trans-urocanate + NH4(+)</text>
        <dbReference type="Rhea" id="RHEA:21232"/>
        <dbReference type="ChEBI" id="CHEBI:17771"/>
        <dbReference type="ChEBI" id="CHEBI:28938"/>
        <dbReference type="ChEBI" id="CHEBI:57595"/>
        <dbReference type="EC" id="4.3.1.3"/>
    </reaction>
</comment>
<dbReference type="InterPro" id="IPR008948">
    <property type="entry name" value="L-Aspartase-like"/>
</dbReference>
<comment type="similarity">
    <text evidence="7">Belongs to the PAL/histidase family.</text>
</comment>
<dbReference type="SUPFAM" id="SSF48557">
    <property type="entry name" value="L-aspartase-like"/>
    <property type="match status" value="1"/>
</dbReference>
<dbReference type="EMBL" id="BAABKG010000005">
    <property type="protein sequence ID" value="GAA5153714.1"/>
    <property type="molecule type" value="Genomic_DNA"/>
</dbReference>
<dbReference type="PROSITE" id="PS00488">
    <property type="entry name" value="PAL_HISTIDASE"/>
    <property type="match status" value="1"/>
</dbReference>
<protein>
    <recommendedName>
        <fullName evidence="2 6">Histidine ammonia-lyase</fullName>
        <ecNumber evidence="2 6">4.3.1.3</ecNumber>
    </recommendedName>
</protein>
<evidence type="ECO:0000256" key="7">
    <source>
        <dbReference type="RuleBase" id="RU003954"/>
    </source>
</evidence>